<dbReference type="SUPFAM" id="SSF54001">
    <property type="entry name" value="Cysteine proteinases"/>
    <property type="match status" value="1"/>
</dbReference>
<evidence type="ECO:0000313" key="7">
    <source>
        <dbReference type="Proteomes" id="UP000094569"/>
    </source>
</evidence>
<dbReference type="AlphaFoldDB" id="A0A1E3B9X5"/>
<name>A0A1E3B9X5_ASPCR</name>
<dbReference type="InterPro" id="IPR038765">
    <property type="entry name" value="Papain-like_cys_pep_sf"/>
</dbReference>
<comment type="caution">
    <text evidence="6">The sequence shown here is derived from an EMBL/GenBank/DDBJ whole genome shotgun (WGS) entry which is preliminary data.</text>
</comment>
<dbReference type="STRING" id="573508.A0A1E3B9X5"/>
<feature type="domain" description="Ubiquitin-like protease family profile" evidence="5">
    <location>
        <begin position="438"/>
        <end position="605"/>
    </location>
</feature>
<evidence type="ECO:0000313" key="6">
    <source>
        <dbReference type="EMBL" id="ODM17688.1"/>
    </source>
</evidence>
<dbReference type="PROSITE" id="PS50600">
    <property type="entry name" value="ULP_PROTEASE"/>
    <property type="match status" value="1"/>
</dbReference>
<evidence type="ECO:0000256" key="3">
    <source>
        <dbReference type="ARBA" id="ARBA00022801"/>
    </source>
</evidence>
<proteinExistence type="inferred from homology"/>
<evidence type="ECO:0000256" key="2">
    <source>
        <dbReference type="ARBA" id="ARBA00022670"/>
    </source>
</evidence>
<keyword evidence="7" id="KW-1185">Reference proteome</keyword>
<dbReference type="GO" id="GO:0006508">
    <property type="term" value="P:proteolysis"/>
    <property type="evidence" value="ECO:0007669"/>
    <property type="project" value="UniProtKB-KW"/>
</dbReference>
<dbReference type="Gene3D" id="3.40.395.10">
    <property type="entry name" value="Adenoviral Proteinase, Chain A"/>
    <property type="match status" value="1"/>
</dbReference>
<dbReference type="InterPro" id="IPR003653">
    <property type="entry name" value="Peptidase_C48_C"/>
</dbReference>
<reference evidence="6 7" key="1">
    <citation type="journal article" date="2016" name="BMC Genomics">
        <title>Comparative genomic and transcriptomic analyses of the Fuzhuan brick tea-fermentation fungus Aspergillus cristatus.</title>
        <authorList>
            <person name="Ge Y."/>
            <person name="Wang Y."/>
            <person name="Liu Y."/>
            <person name="Tan Y."/>
            <person name="Ren X."/>
            <person name="Zhang X."/>
            <person name="Hyde K.D."/>
            <person name="Liu Y."/>
            <person name="Liu Z."/>
        </authorList>
    </citation>
    <scope>NUCLEOTIDE SEQUENCE [LARGE SCALE GENOMIC DNA]</scope>
    <source>
        <strain evidence="6 7">GZAAS20.1005</strain>
    </source>
</reference>
<protein>
    <recommendedName>
        <fullName evidence="5">Ubiquitin-like protease family profile domain-containing protein</fullName>
    </recommendedName>
</protein>
<keyword evidence="3" id="KW-0378">Hydrolase</keyword>
<sequence>MNDLNSPQEQTQATCIPATRKGKPNQDLYRPPKYTKKDDSPGYSNTSRNCHVVESEGTTDDKTPLSVEAQDNHVVPYEKNVIVSGADFAAPATTPRPVDRTSTPGTEEIPRYEIPSSPEVATSSRPFTPDQSVAETAAIRELIIEAARTLHRLSKHRDGVPSDVHRRVIRLFQDDHSEALAASTSDQWSEGSTWVQVLEMGSSRQNQVTIFNMLEYMGAWEWYDGQVKIAQASVFTKKGKPVERRGAATQVLDSIQKRWIGSVGMVTLQDESSSVPIGKSASLTQTERNSRRNHIRTQLSRGQKLCTQLVKELGLGILFSRKIWEYTKMNSNRLNDLVRKVKANPQHMKLLQILSPQLNQLVTEGSPYLPTFWRDLKNEELISEDEHQELQGIFPLEHDKLPRGKLDDALDHLIEGVSKILQQPTFDVDDMVVVSGSMELPCSIFQRLRPGNWLDSWIIMAAMQISDKPAYIRFDISTPLDEIGEDKEIRPIKQPLAGWAKNIAKHRQQVQDTLGTAVPLVYFCPVNHRNTHFTLLEIDERNKTIRHYDSKAEPDTIKGLQETRISRLVQEEFGDLGFSYYEAPTPQQRDIWSCGIRVIWNLPTIGK</sequence>
<dbReference type="OrthoDB" id="5084510at2759"/>
<comment type="similarity">
    <text evidence="1">Belongs to the peptidase C48 family.</text>
</comment>
<dbReference type="GO" id="GO:0019783">
    <property type="term" value="F:ubiquitin-like protein peptidase activity"/>
    <property type="evidence" value="ECO:0007669"/>
    <property type="project" value="UniProtKB-ARBA"/>
</dbReference>
<dbReference type="Proteomes" id="UP000094569">
    <property type="component" value="Unassembled WGS sequence"/>
</dbReference>
<feature type="compositionally biased region" description="Basic and acidic residues" evidence="4">
    <location>
        <begin position="51"/>
        <end position="63"/>
    </location>
</feature>
<dbReference type="GO" id="GO:0008234">
    <property type="term" value="F:cysteine-type peptidase activity"/>
    <property type="evidence" value="ECO:0007669"/>
    <property type="project" value="InterPro"/>
</dbReference>
<feature type="compositionally biased region" description="Polar residues" evidence="4">
    <location>
        <begin position="277"/>
        <end position="287"/>
    </location>
</feature>
<dbReference type="VEuPathDB" id="FungiDB:SI65_06476"/>
<evidence type="ECO:0000256" key="4">
    <source>
        <dbReference type="SAM" id="MobiDB-lite"/>
    </source>
</evidence>
<feature type="compositionally biased region" description="Polar residues" evidence="4">
    <location>
        <begin position="1"/>
        <end position="14"/>
    </location>
</feature>
<evidence type="ECO:0000256" key="1">
    <source>
        <dbReference type="ARBA" id="ARBA00005234"/>
    </source>
</evidence>
<organism evidence="6 7">
    <name type="scientific">Aspergillus cristatus</name>
    <name type="common">Chinese Fuzhuan brick tea-fermentation fungus</name>
    <name type="synonym">Eurotium cristatum</name>
    <dbReference type="NCBI Taxonomy" id="573508"/>
    <lineage>
        <taxon>Eukaryota</taxon>
        <taxon>Fungi</taxon>
        <taxon>Dikarya</taxon>
        <taxon>Ascomycota</taxon>
        <taxon>Pezizomycotina</taxon>
        <taxon>Eurotiomycetes</taxon>
        <taxon>Eurotiomycetidae</taxon>
        <taxon>Eurotiales</taxon>
        <taxon>Aspergillaceae</taxon>
        <taxon>Aspergillus</taxon>
        <taxon>Aspergillus subgen. Aspergillus</taxon>
    </lineage>
</organism>
<feature type="region of interest" description="Disordered" evidence="4">
    <location>
        <begin position="1"/>
        <end position="64"/>
    </location>
</feature>
<feature type="region of interest" description="Disordered" evidence="4">
    <location>
        <begin position="277"/>
        <end position="296"/>
    </location>
</feature>
<dbReference type="EMBL" id="JXNT01000007">
    <property type="protein sequence ID" value="ODM17688.1"/>
    <property type="molecule type" value="Genomic_DNA"/>
</dbReference>
<gene>
    <name evidence="6" type="ORF">SI65_06476</name>
</gene>
<feature type="region of interest" description="Disordered" evidence="4">
    <location>
        <begin position="88"/>
        <end position="110"/>
    </location>
</feature>
<evidence type="ECO:0000259" key="5">
    <source>
        <dbReference type="PROSITE" id="PS50600"/>
    </source>
</evidence>
<keyword evidence="2" id="KW-0645">Protease</keyword>
<accession>A0A1E3B9X5</accession>